<organism evidence="6 7">
    <name type="scientific">Fimbriimonas ginsengisoli Gsoil 348</name>
    <dbReference type="NCBI Taxonomy" id="661478"/>
    <lineage>
        <taxon>Bacteria</taxon>
        <taxon>Bacillati</taxon>
        <taxon>Armatimonadota</taxon>
        <taxon>Fimbriimonadia</taxon>
        <taxon>Fimbriimonadales</taxon>
        <taxon>Fimbriimonadaceae</taxon>
        <taxon>Fimbriimonas</taxon>
    </lineage>
</organism>
<keyword evidence="2 5" id="KW-0227">DNA damage</keyword>
<dbReference type="AlphaFoldDB" id="A0A068NP56"/>
<evidence type="ECO:0000313" key="6">
    <source>
        <dbReference type="EMBL" id="AIE85147.1"/>
    </source>
</evidence>
<dbReference type="Pfam" id="PF02245">
    <property type="entry name" value="Pur_DNA_glyco"/>
    <property type="match status" value="1"/>
</dbReference>
<dbReference type="InterPro" id="IPR011034">
    <property type="entry name" value="Formyl_transferase-like_C_sf"/>
</dbReference>
<dbReference type="EMBL" id="CP007139">
    <property type="protein sequence ID" value="AIE85147.1"/>
    <property type="molecule type" value="Genomic_DNA"/>
</dbReference>
<dbReference type="Gene3D" id="3.10.300.10">
    <property type="entry name" value="Methylpurine-DNA glycosylase (MPG)"/>
    <property type="match status" value="1"/>
</dbReference>
<evidence type="ECO:0000256" key="4">
    <source>
        <dbReference type="ARBA" id="ARBA00023204"/>
    </source>
</evidence>
<dbReference type="GO" id="GO:0006284">
    <property type="term" value="P:base-excision repair"/>
    <property type="evidence" value="ECO:0007669"/>
    <property type="project" value="InterPro"/>
</dbReference>
<dbReference type="Proteomes" id="UP000027982">
    <property type="component" value="Chromosome"/>
</dbReference>
<dbReference type="NCBIfam" id="NF002003">
    <property type="entry name" value="PRK00802.1-3"/>
    <property type="match status" value="1"/>
</dbReference>
<accession>A0A068NP56</accession>
<dbReference type="PANTHER" id="PTHR10429">
    <property type="entry name" value="DNA-3-METHYLADENINE GLYCOSYLASE"/>
    <property type="match status" value="1"/>
</dbReference>
<reference evidence="6 7" key="1">
    <citation type="journal article" date="2014" name="PLoS ONE">
        <title>The first complete genome sequence of the class fimbriimonadia in the phylum armatimonadetes.</title>
        <authorList>
            <person name="Hu Z.Y."/>
            <person name="Wang Y.Z."/>
            <person name="Im W.T."/>
            <person name="Wang S.Y."/>
            <person name="Zhao G.P."/>
            <person name="Zheng H.J."/>
            <person name="Quan Z.X."/>
        </authorList>
    </citation>
    <scope>NUCLEOTIDE SEQUENCE [LARGE SCALE GENOMIC DNA]</scope>
    <source>
        <strain evidence="6">Gsoil 348</strain>
    </source>
</reference>
<proteinExistence type="inferred from homology"/>
<dbReference type="GO" id="GO:0003905">
    <property type="term" value="F:alkylbase DNA N-glycosylase activity"/>
    <property type="evidence" value="ECO:0007669"/>
    <property type="project" value="InterPro"/>
</dbReference>
<dbReference type="InterPro" id="IPR036995">
    <property type="entry name" value="MPG_sf"/>
</dbReference>
<sequence length="198" mass="21760">MTQEQLRDLLRQDVVAAAPALLGSTLVYGPMRARIVETEAYRGEDDPACHAYRKSSMKNMVLFGEPGHAYIYLNYGVHWMLNISAHRSGDAAGILVRAAEPIEGIEQMRINRPGVADEELLNGPGKLCKGFGITQAVNGVDLLDLAGELHIEAAPEPVAKVITGPRIGLATGKWHDVPWRFIEADRLRWVSRPRPSVS</sequence>
<dbReference type="PANTHER" id="PTHR10429:SF0">
    <property type="entry name" value="DNA-3-METHYLADENINE GLYCOSYLASE"/>
    <property type="match status" value="1"/>
</dbReference>
<dbReference type="FunFam" id="3.10.300.10:FF:000001">
    <property type="entry name" value="Putative 3-methyladenine DNA glycosylase"/>
    <property type="match status" value="1"/>
</dbReference>
<keyword evidence="3 5" id="KW-0378">Hydrolase</keyword>
<dbReference type="OrthoDB" id="9794313at2"/>
<dbReference type="InterPro" id="IPR003180">
    <property type="entry name" value="MPG"/>
</dbReference>
<dbReference type="NCBIfam" id="TIGR00567">
    <property type="entry name" value="3mg"/>
    <property type="match status" value="1"/>
</dbReference>
<protein>
    <recommendedName>
        <fullName evidence="5">Putative 3-methyladenine DNA glycosylase</fullName>
        <ecNumber evidence="5">3.2.2.-</ecNumber>
    </recommendedName>
</protein>
<dbReference type="eggNOG" id="COG2094">
    <property type="taxonomic scope" value="Bacteria"/>
</dbReference>
<dbReference type="SUPFAM" id="SSF50486">
    <property type="entry name" value="FMT C-terminal domain-like"/>
    <property type="match status" value="1"/>
</dbReference>
<gene>
    <name evidence="6" type="ORF">OP10G_1779</name>
</gene>
<evidence type="ECO:0000256" key="5">
    <source>
        <dbReference type="HAMAP-Rule" id="MF_00527"/>
    </source>
</evidence>
<keyword evidence="7" id="KW-1185">Reference proteome</keyword>
<dbReference type="STRING" id="661478.OP10G_1779"/>
<evidence type="ECO:0000256" key="1">
    <source>
        <dbReference type="ARBA" id="ARBA00009232"/>
    </source>
</evidence>
<evidence type="ECO:0000313" key="7">
    <source>
        <dbReference type="Proteomes" id="UP000027982"/>
    </source>
</evidence>
<name>A0A068NP56_FIMGI</name>
<dbReference type="CDD" id="cd00540">
    <property type="entry name" value="AAG"/>
    <property type="match status" value="1"/>
</dbReference>
<dbReference type="EC" id="3.2.2.-" evidence="5"/>
<dbReference type="RefSeq" id="WP_025226259.1">
    <property type="nucleotide sequence ID" value="NZ_CP007139.1"/>
</dbReference>
<evidence type="ECO:0000256" key="3">
    <source>
        <dbReference type="ARBA" id="ARBA00022801"/>
    </source>
</evidence>
<evidence type="ECO:0000256" key="2">
    <source>
        <dbReference type="ARBA" id="ARBA00022763"/>
    </source>
</evidence>
<keyword evidence="4 5" id="KW-0234">DNA repair</keyword>
<dbReference type="KEGG" id="fgi:OP10G_1779"/>
<dbReference type="GO" id="GO:0003677">
    <property type="term" value="F:DNA binding"/>
    <property type="evidence" value="ECO:0007669"/>
    <property type="project" value="InterPro"/>
</dbReference>
<dbReference type="HAMAP" id="MF_00527">
    <property type="entry name" value="3MGH"/>
    <property type="match status" value="1"/>
</dbReference>
<comment type="similarity">
    <text evidence="1 5">Belongs to the DNA glycosylase MPG family.</text>
</comment>
<dbReference type="HOGENOM" id="CLU_060471_4_1_0"/>